<feature type="region of interest" description="Disordered" evidence="6">
    <location>
        <begin position="551"/>
        <end position="601"/>
    </location>
</feature>
<dbReference type="SUPFAM" id="SSF57701">
    <property type="entry name" value="Zn2/Cys6 DNA-binding domain"/>
    <property type="match status" value="1"/>
</dbReference>
<gene>
    <name evidence="8" type="ORF">GNLVRS02_ARAD1B16456g</name>
</gene>
<evidence type="ECO:0000256" key="1">
    <source>
        <dbReference type="ARBA" id="ARBA00004123"/>
    </source>
</evidence>
<dbReference type="GO" id="GO:0008270">
    <property type="term" value="F:zinc ion binding"/>
    <property type="evidence" value="ECO:0007669"/>
    <property type="project" value="InterPro"/>
</dbReference>
<dbReference type="PROSITE" id="PS50048">
    <property type="entry name" value="ZN2_CY6_FUNGAL_2"/>
    <property type="match status" value="1"/>
</dbReference>
<evidence type="ECO:0000256" key="5">
    <source>
        <dbReference type="ARBA" id="ARBA00023242"/>
    </source>
</evidence>
<dbReference type="PANTHER" id="PTHR31845">
    <property type="entry name" value="FINGER DOMAIN PROTEIN, PUTATIVE-RELATED"/>
    <property type="match status" value="1"/>
</dbReference>
<dbReference type="SMART" id="SM00066">
    <property type="entry name" value="GAL4"/>
    <property type="match status" value="1"/>
</dbReference>
<dbReference type="CDD" id="cd00067">
    <property type="entry name" value="GAL4"/>
    <property type="match status" value="1"/>
</dbReference>
<dbReference type="CDD" id="cd12148">
    <property type="entry name" value="fungal_TF_MHR"/>
    <property type="match status" value="1"/>
</dbReference>
<proteinExistence type="predicted"/>
<dbReference type="AlphaFoldDB" id="A0A060TBK7"/>
<name>A0A060TBK7_BLAAD</name>
<dbReference type="Gene3D" id="4.10.240.10">
    <property type="entry name" value="Zn(2)-C6 fungal-type DNA-binding domain"/>
    <property type="match status" value="1"/>
</dbReference>
<reference evidence="8" key="1">
    <citation type="submission" date="2014-02" db="EMBL/GenBank/DDBJ databases">
        <authorList>
            <person name="Genoscope - CEA"/>
        </authorList>
    </citation>
    <scope>NUCLEOTIDE SEQUENCE</scope>
    <source>
        <strain evidence="8">LS3</strain>
    </source>
</reference>
<feature type="compositionally biased region" description="Polar residues" evidence="6">
    <location>
        <begin position="87"/>
        <end position="104"/>
    </location>
</feature>
<keyword evidence="5" id="KW-0539">Nucleus</keyword>
<dbReference type="InterPro" id="IPR001138">
    <property type="entry name" value="Zn2Cys6_DnaBD"/>
</dbReference>
<feature type="region of interest" description="Disordered" evidence="6">
    <location>
        <begin position="87"/>
        <end position="132"/>
    </location>
</feature>
<dbReference type="InterPro" id="IPR051089">
    <property type="entry name" value="prtT"/>
</dbReference>
<evidence type="ECO:0000259" key="7">
    <source>
        <dbReference type="PROSITE" id="PS50048"/>
    </source>
</evidence>
<dbReference type="GO" id="GO:0000981">
    <property type="term" value="F:DNA-binding transcription factor activity, RNA polymerase II-specific"/>
    <property type="evidence" value="ECO:0007669"/>
    <property type="project" value="InterPro"/>
</dbReference>
<evidence type="ECO:0000256" key="3">
    <source>
        <dbReference type="ARBA" id="ARBA00023125"/>
    </source>
</evidence>
<evidence type="ECO:0000256" key="6">
    <source>
        <dbReference type="SAM" id="MobiDB-lite"/>
    </source>
</evidence>
<keyword evidence="4" id="KW-0804">Transcription</keyword>
<dbReference type="GO" id="GO:0005634">
    <property type="term" value="C:nucleus"/>
    <property type="evidence" value="ECO:0007669"/>
    <property type="project" value="UniProtKB-SubCell"/>
</dbReference>
<dbReference type="EMBL" id="HG937692">
    <property type="protein sequence ID" value="CDP36586.1"/>
    <property type="molecule type" value="Genomic_DNA"/>
</dbReference>
<feature type="region of interest" description="Disordered" evidence="6">
    <location>
        <begin position="54"/>
        <end position="74"/>
    </location>
</feature>
<comment type="subcellular location">
    <subcellularLocation>
        <location evidence="1">Nucleus</location>
    </subcellularLocation>
</comment>
<dbReference type="PANTHER" id="PTHR31845:SF21">
    <property type="entry name" value="REGULATORY PROTEIN LEU3"/>
    <property type="match status" value="1"/>
</dbReference>
<protein>
    <submittedName>
        <fullName evidence="8">ARAD1B16456p</fullName>
    </submittedName>
</protein>
<dbReference type="PROSITE" id="PS00463">
    <property type="entry name" value="ZN2_CY6_FUNGAL_1"/>
    <property type="match status" value="1"/>
</dbReference>
<keyword evidence="3" id="KW-0238">DNA-binding</keyword>
<accession>A0A060TBK7</accession>
<dbReference type="PhylomeDB" id="A0A060TBK7"/>
<dbReference type="InterPro" id="IPR036864">
    <property type="entry name" value="Zn2-C6_fun-type_DNA-bd_sf"/>
</dbReference>
<evidence type="ECO:0000313" key="8">
    <source>
        <dbReference type="EMBL" id="CDP36586.1"/>
    </source>
</evidence>
<reference evidence="8" key="2">
    <citation type="submission" date="2014-06" db="EMBL/GenBank/DDBJ databases">
        <title>The complete genome of Blastobotrys (Arxula) adeninivorans LS3 - a yeast of biotechnological interest.</title>
        <authorList>
            <person name="Kunze G."/>
            <person name="Gaillardin C."/>
            <person name="Czernicka M."/>
            <person name="Durrens P."/>
            <person name="Martin T."/>
            <person name="Boer E."/>
            <person name="Gabaldon T."/>
            <person name="Cruz J."/>
            <person name="Talla E."/>
            <person name="Marck C."/>
            <person name="Goffeau A."/>
            <person name="Barbe V."/>
            <person name="Baret P."/>
            <person name="Baronian K."/>
            <person name="Beier S."/>
            <person name="Bleykasten C."/>
            <person name="Bode R."/>
            <person name="Casaregola S."/>
            <person name="Despons L."/>
            <person name="Fairhead C."/>
            <person name="Giersberg M."/>
            <person name="Gierski P."/>
            <person name="Hahnel U."/>
            <person name="Hartmann A."/>
            <person name="Jankowska D."/>
            <person name="Jubin C."/>
            <person name="Jung P."/>
            <person name="Lafontaine I."/>
            <person name="Leh-Louis V."/>
            <person name="Lemaire M."/>
            <person name="Marcet-Houben M."/>
            <person name="Mascher M."/>
            <person name="Morel G."/>
            <person name="Richard G.-F."/>
            <person name="Riechen J."/>
            <person name="Sacerdot C."/>
            <person name="Sarkar A."/>
            <person name="Savel G."/>
            <person name="Schacherer J."/>
            <person name="Sherman D."/>
            <person name="Straub M.-L."/>
            <person name="Stein N."/>
            <person name="Thierry A."/>
            <person name="Trautwein-Schult A."/>
            <person name="Westhof E."/>
            <person name="Worch S."/>
            <person name="Dujon B."/>
            <person name="Souciet J.-L."/>
            <person name="Wincker P."/>
            <person name="Scholz U."/>
            <person name="Neuveglise N."/>
        </authorList>
    </citation>
    <scope>NUCLEOTIDE SEQUENCE</scope>
    <source>
        <strain evidence="8">LS3</strain>
    </source>
</reference>
<evidence type="ECO:0000256" key="4">
    <source>
        <dbReference type="ARBA" id="ARBA00023163"/>
    </source>
</evidence>
<keyword evidence="2" id="KW-0805">Transcription regulation</keyword>
<dbReference type="Pfam" id="PF00172">
    <property type="entry name" value="Zn_clus"/>
    <property type="match status" value="1"/>
</dbReference>
<sequence length="631" mass="69335">MMPPMPASKTFRKDLVKVKACIGCRRRKQGCDAADTFPAPCSRCEKRGAVCQIDSGGRSSRVHDTPSNGTRPGTTVVLAGEMSTMSSNVTDMKAPSSSSTTNSGDLAPPTSGATAKDDFPRPPSQQFSADPPFPVPDVELCGVMIPSEKQKALYRTYIDRFHDLFPVLYPQMLTVEANLNPKSRMVFWAMCTVASGIVHSELQRPLREYVQELLGSQFGRIILQSTRRALLMVVTSAMLSNFQIGSNSLQHDPGWLYSGLAVHFSLLLGLQSQNQSVEILRIHNISESSGFIAWIGSVVVNYELALFWGIPPTVQVQVASWRNFALFDRFTQELVKQANILCAAGKALDALSDLRTPAQASSRGLVASSHLESLKQLVSYMDPVIELTELIIAYSKLAIYSCLLLPGTAEEDLRGAIRDLFILSLQIPTTIDRLLQDGVAPKSLPVFVSRMVITSIVTLYKLLASPYQDAIDRDRALKGISILYQQFTLLRDPNGDATALFGFLNGLQSMYSANVLSPVLCSASSRRNSSVMFSTYVEYFKWSVIQNRDPFNPSEPARPNHVAKAMPEGGSTTATTATTNSGPNSKQNQPTTTADDDRNNPFAATDTIIEEFMKQEQFLWDWGHLDTSGPY</sequence>
<feature type="compositionally biased region" description="Polar residues" evidence="6">
    <location>
        <begin position="580"/>
        <end position="593"/>
    </location>
</feature>
<organism evidence="8">
    <name type="scientific">Blastobotrys adeninivorans</name>
    <name type="common">Yeast</name>
    <name type="synonym">Arxula adeninivorans</name>
    <dbReference type="NCBI Taxonomy" id="409370"/>
    <lineage>
        <taxon>Eukaryota</taxon>
        <taxon>Fungi</taxon>
        <taxon>Dikarya</taxon>
        <taxon>Ascomycota</taxon>
        <taxon>Saccharomycotina</taxon>
        <taxon>Dipodascomycetes</taxon>
        <taxon>Dipodascales</taxon>
        <taxon>Trichomonascaceae</taxon>
        <taxon>Blastobotrys</taxon>
    </lineage>
</organism>
<evidence type="ECO:0000256" key="2">
    <source>
        <dbReference type="ARBA" id="ARBA00023015"/>
    </source>
</evidence>
<feature type="domain" description="Zn(2)-C6 fungal-type" evidence="7">
    <location>
        <begin position="20"/>
        <end position="53"/>
    </location>
</feature>
<dbReference type="GO" id="GO:0000976">
    <property type="term" value="F:transcription cis-regulatory region binding"/>
    <property type="evidence" value="ECO:0007669"/>
    <property type="project" value="TreeGrafter"/>
</dbReference>